<gene>
    <name evidence="2" type="ORF">GCM10010411_47740</name>
</gene>
<protein>
    <submittedName>
        <fullName evidence="2">Uncharacterized protein</fullName>
    </submittedName>
</protein>
<name>A0ABP6C8I8_9ACTN</name>
<evidence type="ECO:0000256" key="1">
    <source>
        <dbReference type="SAM" id="MobiDB-lite"/>
    </source>
</evidence>
<evidence type="ECO:0000313" key="3">
    <source>
        <dbReference type="Proteomes" id="UP001501509"/>
    </source>
</evidence>
<reference evidence="3" key="1">
    <citation type="journal article" date="2019" name="Int. J. Syst. Evol. Microbiol.">
        <title>The Global Catalogue of Microorganisms (GCM) 10K type strain sequencing project: providing services to taxonomists for standard genome sequencing and annotation.</title>
        <authorList>
            <consortium name="The Broad Institute Genomics Platform"/>
            <consortium name="The Broad Institute Genome Sequencing Center for Infectious Disease"/>
            <person name="Wu L."/>
            <person name="Ma J."/>
        </authorList>
    </citation>
    <scope>NUCLEOTIDE SEQUENCE [LARGE SCALE GENOMIC DNA]</scope>
    <source>
        <strain evidence="3">JCM 6833</strain>
    </source>
</reference>
<dbReference type="Proteomes" id="UP001501509">
    <property type="component" value="Unassembled WGS sequence"/>
</dbReference>
<comment type="caution">
    <text evidence="2">The sequence shown here is derived from an EMBL/GenBank/DDBJ whole genome shotgun (WGS) entry which is preliminary data.</text>
</comment>
<evidence type="ECO:0000313" key="2">
    <source>
        <dbReference type="EMBL" id="GAA2607958.1"/>
    </source>
</evidence>
<feature type="region of interest" description="Disordered" evidence="1">
    <location>
        <begin position="121"/>
        <end position="146"/>
    </location>
</feature>
<organism evidence="2 3">
    <name type="scientific">Actinomadura fulvescens</name>
    <dbReference type="NCBI Taxonomy" id="46160"/>
    <lineage>
        <taxon>Bacteria</taxon>
        <taxon>Bacillati</taxon>
        <taxon>Actinomycetota</taxon>
        <taxon>Actinomycetes</taxon>
        <taxon>Streptosporangiales</taxon>
        <taxon>Thermomonosporaceae</taxon>
        <taxon>Actinomadura</taxon>
    </lineage>
</organism>
<proteinExistence type="predicted"/>
<dbReference type="EMBL" id="BAAATD010000006">
    <property type="protein sequence ID" value="GAA2607958.1"/>
    <property type="molecule type" value="Genomic_DNA"/>
</dbReference>
<sequence length="146" mass="16447">MAERQGPASVNRKVRMSTVETFLKPVVCAGLKDFNEGMDAGQVWAYRERARSTECRFERVEYVQAAPKGKKCLVRFLDRDGREEWVPQGRLIVLWDDSESRLEHERRMAAVVEVSAHAAPLPAGLPTRPAAREPPARTTPARYSAP</sequence>
<keyword evidence="3" id="KW-1185">Reference proteome</keyword>
<accession>A0ABP6C8I8</accession>
<feature type="compositionally biased region" description="Low complexity" evidence="1">
    <location>
        <begin position="136"/>
        <end position="146"/>
    </location>
</feature>